<comment type="caution">
    <text evidence="11">The sequence shown here is derived from an EMBL/GenBank/DDBJ whole genome shotgun (WGS) entry which is preliminary data.</text>
</comment>
<evidence type="ECO:0000259" key="9">
    <source>
        <dbReference type="PROSITE" id="PS51782"/>
    </source>
</evidence>
<evidence type="ECO:0000256" key="6">
    <source>
        <dbReference type="ARBA" id="ARBA00022807"/>
    </source>
</evidence>
<protein>
    <submittedName>
        <fullName evidence="11">LysM peptidoglycan-binding domain-containing protein</fullName>
    </submittedName>
</protein>
<dbReference type="Gene3D" id="3.10.350.10">
    <property type="entry name" value="LysM domain"/>
    <property type="match status" value="3"/>
</dbReference>
<comment type="similarity">
    <text evidence="1">Belongs to the peptidase C40 family.</text>
</comment>
<feature type="signal peptide" evidence="8">
    <location>
        <begin position="1"/>
        <end position="19"/>
    </location>
</feature>
<dbReference type="GO" id="GO:0006508">
    <property type="term" value="P:proteolysis"/>
    <property type="evidence" value="ECO:0007669"/>
    <property type="project" value="UniProtKB-KW"/>
</dbReference>
<dbReference type="InterPro" id="IPR036779">
    <property type="entry name" value="LysM_dom_sf"/>
</dbReference>
<keyword evidence="6" id="KW-0788">Thiol protease</keyword>
<evidence type="ECO:0000256" key="7">
    <source>
        <dbReference type="SAM" id="MobiDB-lite"/>
    </source>
</evidence>
<keyword evidence="4" id="KW-0677">Repeat</keyword>
<dbReference type="PANTHER" id="PTHR47053:SF1">
    <property type="entry name" value="MUREIN DD-ENDOPEPTIDASE MEPH-RELATED"/>
    <property type="match status" value="1"/>
</dbReference>
<dbReference type="InterPro" id="IPR018392">
    <property type="entry name" value="LysM"/>
</dbReference>
<feature type="domain" description="LysM" evidence="9">
    <location>
        <begin position="172"/>
        <end position="215"/>
    </location>
</feature>
<dbReference type="Gene3D" id="3.90.1720.10">
    <property type="entry name" value="endopeptidase domain like (from Nostoc punctiforme)"/>
    <property type="match status" value="1"/>
</dbReference>
<dbReference type="Pfam" id="PF01476">
    <property type="entry name" value="LysM"/>
    <property type="match status" value="3"/>
</dbReference>
<dbReference type="PANTHER" id="PTHR47053">
    <property type="entry name" value="MUREIN DD-ENDOPEPTIDASE MEPH-RELATED"/>
    <property type="match status" value="1"/>
</dbReference>
<dbReference type="SUPFAM" id="SSF54106">
    <property type="entry name" value="LysM domain"/>
    <property type="match status" value="3"/>
</dbReference>
<reference evidence="11 12" key="1">
    <citation type="submission" date="2019-08" db="EMBL/GenBank/DDBJ databases">
        <title>Bacillus genomes from the desert of Cuatro Cienegas, Coahuila.</title>
        <authorList>
            <person name="Olmedo-Alvarez G."/>
        </authorList>
    </citation>
    <scope>NUCLEOTIDE SEQUENCE [LARGE SCALE GENOMIC DNA]</scope>
    <source>
        <strain evidence="11 12">CH40_1T</strain>
    </source>
</reference>
<feature type="region of interest" description="Disordered" evidence="7">
    <location>
        <begin position="139"/>
        <end position="171"/>
    </location>
</feature>
<keyword evidence="3 8" id="KW-0732">Signal</keyword>
<evidence type="ECO:0000256" key="2">
    <source>
        <dbReference type="ARBA" id="ARBA00022670"/>
    </source>
</evidence>
<dbReference type="SMART" id="SM00257">
    <property type="entry name" value="LysM"/>
    <property type="match status" value="3"/>
</dbReference>
<feature type="domain" description="NlpC/P60" evidence="10">
    <location>
        <begin position="231"/>
        <end position="351"/>
    </location>
</feature>
<evidence type="ECO:0000256" key="4">
    <source>
        <dbReference type="ARBA" id="ARBA00022737"/>
    </source>
</evidence>
<dbReference type="InterPro" id="IPR051202">
    <property type="entry name" value="Peptidase_C40"/>
</dbReference>
<keyword evidence="5" id="KW-0378">Hydrolase</keyword>
<dbReference type="PROSITE" id="PS51782">
    <property type="entry name" value="LYSM"/>
    <property type="match status" value="3"/>
</dbReference>
<sequence>MKKVLFTVAATAVISTAYGAAAEAGSHTVDSGDSLWSIAKKYSTSVNKVKEWNGLTSDVIYPKQVLKINNPEKEKPAPPPVQEVILLPAIDKKYTVASGDTLIGIANKHSITLAELKALNNLNGHLIYPGQKLNVGKGSIQAPPAAVPSSGPPPVSAAPSTPAPPKADSAEKTYTIQSGDTLSVIARSYGISVSQLKEWNGLKSDMIFIGQKLKVKADSTPAASPPAKEKVFDAAKLIQEAKSHIGKPYVWGGSTADGFDCSGFIHYVYNEAGLKMSRTSSGGYYNRAYYINQPVAGDLVFFENTYKKGISHLGIYLGGSQFLHASDDGVMISSLDSSYWKKHFDGFKRFY</sequence>
<organism evidence="11 12">
    <name type="scientific">Rossellomorea vietnamensis</name>
    <dbReference type="NCBI Taxonomy" id="218284"/>
    <lineage>
        <taxon>Bacteria</taxon>
        <taxon>Bacillati</taxon>
        <taxon>Bacillota</taxon>
        <taxon>Bacilli</taxon>
        <taxon>Bacillales</taxon>
        <taxon>Bacillaceae</taxon>
        <taxon>Rossellomorea</taxon>
    </lineage>
</organism>
<dbReference type="InterPro" id="IPR000064">
    <property type="entry name" value="NLP_P60_dom"/>
</dbReference>
<proteinExistence type="inferred from homology"/>
<evidence type="ECO:0000256" key="1">
    <source>
        <dbReference type="ARBA" id="ARBA00007074"/>
    </source>
</evidence>
<dbReference type="CDD" id="cd00118">
    <property type="entry name" value="LysM"/>
    <property type="match status" value="3"/>
</dbReference>
<name>A0A5D4K9J6_9BACI</name>
<dbReference type="Pfam" id="PF00877">
    <property type="entry name" value="NLPC_P60"/>
    <property type="match status" value="1"/>
</dbReference>
<feature type="domain" description="LysM" evidence="9">
    <location>
        <begin position="25"/>
        <end position="68"/>
    </location>
</feature>
<evidence type="ECO:0000256" key="8">
    <source>
        <dbReference type="SAM" id="SignalP"/>
    </source>
</evidence>
<feature type="domain" description="LysM" evidence="9">
    <location>
        <begin position="92"/>
        <end position="135"/>
    </location>
</feature>
<dbReference type="PROSITE" id="PS51935">
    <property type="entry name" value="NLPC_P60"/>
    <property type="match status" value="1"/>
</dbReference>
<dbReference type="SUPFAM" id="SSF54001">
    <property type="entry name" value="Cysteine proteinases"/>
    <property type="match status" value="1"/>
</dbReference>
<gene>
    <name evidence="11" type="ORF">FZC79_18450</name>
</gene>
<feature type="chain" id="PRO_5038887603" evidence="8">
    <location>
        <begin position="20"/>
        <end position="351"/>
    </location>
</feature>
<evidence type="ECO:0000256" key="3">
    <source>
        <dbReference type="ARBA" id="ARBA00022729"/>
    </source>
</evidence>
<evidence type="ECO:0000256" key="5">
    <source>
        <dbReference type="ARBA" id="ARBA00022801"/>
    </source>
</evidence>
<dbReference type="Proteomes" id="UP000323317">
    <property type="component" value="Unassembled WGS sequence"/>
</dbReference>
<keyword evidence="2" id="KW-0645">Protease</keyword>
<dbReference type="AlphaFoldDB" id="A0A5D4K9J6"/>
<dbReference type="RefSeq" id="WP_148948252.1">
    <property type="nucleotide sequence ID" value="NZ_VTEH01000018.1"/>
</dbReference>
<accession>A0A5D4K9J6</accession>
<dbReference type="InterPro" id="IPR038765">
    <property type="entry name" value="Papain-like_cys_pep_sf"/>
</dbReference>
<evidence type="ECO:0000259" key="10">
    <source>
        <dbReference type="PROSITE" id="PS51935"/>
    </source>
</evidence>
<feature type="compositionally biased region" description="Pro residues" evidence="7">
    <location>
        <begin position="150"/>
        <end position="165"/>
    </location>
</feature>
<dbReference type="EMBL" id="VTEH01000018">
    <property type="protein sequence ID" value="TYR73425.1"/>
    <property type="molecule type" value="Genomic_DNA"/>
</dbReference>
<dbReference type="GO" id="GO:0008234">
    <property type="term" value="F:cysteine-type peptidase activity"/>
    <property type="evidence" value="ECO:0007669"/>
    <property type="project" value="UniProtKB-KW"/>
</dbReference>
<evidence type="ECO:0000313" key="11">
    <source>
        <dbReference type="EMBL" id="TYR73425.1"/>
    </source>
</evidence>
<evidence type="ECO:0000313" key="12">
    <source>
        <dbReference type="Proteomes" id="UP000323317"/>
    </source>
</evidence>